<dbReference type="SUPFAM" id="SSF48452">
    <property type="entry name" value="TPR-like"/>
    <property type="match status" value="1"/>
</dbReference>
<evidence type="ECO:0000313" key="2">
    <source>
        <dbReference type="Proteomes" id="UP000675554"/>
    </source>
</evidence>
<organism evidence="1 2">
    <name type="scientific">Streptomyces daliensis</name>
    <dbReference type="NCBI Taxonomy" id="299421"/>
    <lineage>
        <taxon>Bacteria</taxon>
        <taxon>Bacillati</taxon>
        <taxon>Actinomycetota</taxon>
        <taxon>Actinomycetes</taxon>
        <taxon>Kitasatosporales</taxon>
        <taxon>Streptomycetaceae</taxon>
        <taxon>Streptomyces</taxon>
    </lineage>
</organism>
<dbReference type="GO" id="GO:0005524">
    <property type="term" value="F:ATP binding"/>
    <property type="evidence" value="ECO:0007669"/>
    <property type="project" value="UniProtKB-KW"/>
</dbReference>
<dbReference type="SUPFAM" id="SSF52540">
    <property type="entry name" value="P-loop containing nucleoside triphosphate hydrolases"/>
    <property type="match status" value="1"/>
</dbReference>
<reference evidence="1" key="1">
    <citation type="submission" date="2021-04" db="EMBL/GenBank/DDBJ databases">
        <title>Sequencing of actinobacteria type strains.</title>
        <authorList>
            <person name="Nguyen G.-S."/>
            <person name="Wentzel A."/>
        </authorList>
    </citation>
    <scope>NUCLEOTIDE SEQUENCE</scope>
    <source>
        <strain evidence="1">DSM 42095</strain>
    </source>
</reference>
<proteinExistence type="predicted"/>
<dbReference type="InterPro" id="IPR027417">
    <property type="entry name" value="P-loop_NTPase"/>
</dbReference>
<evidence type="ECO:0000313" key="1">
    <source>
        <dbReference type="EMBL" id="MBR7672250.1"/>
    </source>
</evidence>
<protein>
    <submittedName>
        <fullName evidence="1">ATP-binding protein</fullName>
    </submittedName>
</protein>
<gene>
    <name evidence="1" type="ORF">KDA82_04235</name>
</gene>
<sequence length="714" mass="77153">MIEVVTASAVTAFVTAVLNGAAGEMGKQLLLSTQAQIVRTLGRPTPLPASGPELDMVGREISSRLEPDQRLTREWALLLGSAPVAATLTPGAGMPPSPRDFTDRVAVLRQLKREATRPAKGRSRVALLWGPPGIGRRVIALQFASENAGLYPDGQFYVDLRDVAGDQAVEPVVVLQRVLREMNVGPDDLPATELGCQDLYRRLTNGRRALVVINHATTAAQVRPLVPNTPELFLVVVASGPPFALDAERIEVPPLKDRDAKALLKKAAGAENVARAKARLPGILERCEGNGYALRAAAVRLFDAEPPEPLSEPRSLPSDPVRGTVRAVCARLPSPTVRMCRLVALGGWPVVTAELAAWAVAASPEDVAPMLAEAAEAELLQPLGDGGYRFPPEVGRYLADTAGAELGAPACSAAVSQMLTGLLNRAEHAAHAALPQSWRVAEAPERGEPYAGEAEGLAALVAGRVNLLRAIFVAEDYQHIETCLRLARTLWPLVLKAGYWAEALPALQVAARRADERHPESETSAALHFQLAHCLGQLRRWDEAEREAGTAVAHERAAGHLFGEASCVEYLGLLHLYQSKGPEAAQRFAEAGALYRRTVDDRGDDAGADAGEDRQLRRALALLERHTGRALWVNGELAESRRHLGVARAHFEREGEDYNLARTLTDLAETTHTMGRDREALDHIAEAERLLPASASAHRRYLTDLRRRCEATSR</sequence>
<dbReference type="InterPro" id="IPR011990">
    <property type="entry name" value="TPR-like_helical_dom_sf"/>
</dbReference>
<dbReference type="EMBL" id="JAGSMN010000082">
    <property type="protein sequence ID" value="MBR7672250.1"/>
    <property type="molecule type" value="Genomic_DNA"/>
</dbReference>
<comment type="caution">
    <text evidence="1">The sequence shown here is derived from an EMBL/GenBank/DDBJ whole genome shotgun (WGS) entry which is preliminary data.</text>
</comment>
<dbReference type="Proteomes" id="UP000675554">
    <property type="component" value="Unassembled WGS sequence"/>
</dbReference>
<accession>A0A8T4ILF7</accession>
<dbReference type="AlphaFoldDB" id="A0A8T4ILF7"/>
<dbReference type="PANTHER" id="PTHR47691:SF3">
    <property type="entry name" value="HTH-TYPE TRANSCRIPTIONAL REGULATOR RV0890C-RELATED"/>
    <property type="match status" value="1"/>
</dbReference>
<keyword evidence="1" id="KW-0547">Nucleotide-binding</keyword>
<keyword evidence="1" id="KW-0067">ATP-binding</keyword>
<dbReference type="Gene3D" id="3.40.50.300">
    <property type="entry name" value="P-loop containing nucleotide triphosphate hydrolases"/>
    <property type="match status" value="1"/>
</dbReference>
<dbReference type="Gene3D" id="1.25.40.10">
    <property type="entry name" value="Tetratricopeptide repeat domain"/>
    <property type="match status" value="1"/>
</dbReference>
<dbReference type="PANTHER" id="PTHR47691">
    <property type="entry name" value="REGULATOR-RELATED"/>
    <property type="match status" value="1"/>
</dbReference>
<keyword evidence="2" id="KW-1185">Reference proteome</keyword>
<name>A0A8T4ILF7_9ACTN</name>